<gene>
    <name evidence="3" type="ORF">CTEN210_06132</name>
</gene>
<keyword evidence="2" id="KW-1133">Transmembrane helix</keyword>
<feature type="transmembrane region" description="Helical" evidence="2">
    <location>
        <begin position="191"/>
        <end position="213"/>
    </location>
</feature>
<comment type="caution">
    <text evidence="3">The sequence shown here is derived from an EMBL/GenBank/DDBJ whole genome shotgun (WGS) entry which is preliminary data.</text>
</comment>
<evidence type="ECO:0000313" key="4">
    <source>
        <dbReference type="Proteomes" id="UP001054902"/>
    </source>
</evidence>
<protein>
    <submittedName>
        <fullName evidence="3">Uncharacterized protein</fullName>
    </submittedName>
</protein>
<evidence type="ECO:0000313" key="3">
    <source>
        <dbReference type="EMBL" id="GFH49656.1"/>
    </source>
</evidence>
<dbReference type="EMBL" id="BLLK01000038">
    <property type="protein sequence ID" value="GFH49656.1"/>
    <property type="molecule type" value="Genomic_DNA"/>
</dbReference>
<keyword evidence="2" id="KW-0812">Transmembrane</keyword>
<dbReference type="Proteomes" id="UP001054902">
    <property type="component" value="Unassembled WGS sequence"/>
</dbReference>
<feature type="region of interest" description="Disordered" evidence="1">
    <location>
        <begin position="322"/>
        <end position="341"/>
    </location>
</feature>
<sequence>MTDNALVKTASRVKRNSRSTETEDAVELSFSVSPESWRFFAYLMFWLMCILAIIFSKTLVQPYLAKGPDDGSVCGPFNRDDPDFGVSPGQGFDFSTQSHLRHLFGFNNICANWDYSPSRELTAMFYPLFEYSLIIYLCLDFLATAIANKRGEIEPWFWRFSQIVFPVCIFLCAQFRMIFVCIAYENVQQHTAGFLGLQVALILVAFHNAGFVWDSNIAYKQLGGPQNGLRNTRIGIIVYLVGQVSISIAKVCATIYVVSYGKGAPWTLRPVGSVVAGQVVDWIWMIFNAIIPLALAFFRSKNENPLVITISQKTMYMQIASNDDDVEDGNEDNLSYDEVQE</sequence>
<organism evidence="3 4">
    <name type="scientific">Chaetoceros tenuissimus</name>
    <dbReference type="NCBI Taxonomy" id="426638"/>
    <lineage>
        <taxon>Eukaryota</taxon>
        <taxon>Sar</taxon>
        <taxon>Stramenopiles</taxon>
        <taxon>Ochrophyta</taxon>
        <taxon>Bacillariophyta</taxon>
        <taxon>Coscinodiscophyceae</taxon>
        <taxon>Chaetocerotophycidae</taxon>
        <taxon>Chaetocerotales</taxon>
        <taxon>Chaetocerotaceae</taxon>
        <taxon>Chaetoceros</taxon>
    </lineage>
</organism>
<accession>A0AAD3CR55</accession>
<feature type="transmembrane region" description="Helical" evidence="2">
    <location>
        <begin position="123"/>
        <end position="142"/>
    </location>
</feature>
<feature type="transmembrane region" description="Helical" evidence="2">
    <location>
        <begin position="234"/>
        <end position="259"/>
    </location>
</feature>
<reference evidence="3 4" key="1">
    <citation type="journal article" date="2021" name="Sci. Rep.">
        <title>The genome of the diatom Chaetoceros tenuissimus carries an ancient integrated fragment of an extant virus.</title>
        <authorList>
            <person name="Hongo Y."/>
            <person name="Kimura K."/>
            <person name="Takaki Y."/>
            <person name="Yoshida Y."/>
            <person name="Baba S."/>
            <person name="Kobayashi G."/>
            <person name="Nagasaki K."/>
            <person name="Hano T."/>
            <person name="Tomaru Y."/>
        </authorList>
    </citation>
    <scope>NUCLEOTIDE SEQUENCE [LARGE SCALE GENOMIC DNA]</scope>
    <source>
        <strain evidence="3 4">NIES-3715</strain>
    </source>
</reference>
<proteinExistence type="predicted"/>
<evidence type="ECO:0000256" key="1">
    <source>
        <dbReference type="SAM" id="MobiDB-lite"/>
    </source>
</evidence>
<name>A0AAD3CR55_9STRA</name>
<dbReference type="AlphaFoldDB" id="A0AAD3CR55"/>
<feature type="transmembrane region" description="Helical" evidence="2">
    <location>
        <begin position="279"/>
        <end position="298"/>
    </location>
</feature>
<keyword evidence="2" id="KW-0472">Membrane</keyword>
<feature type="transmembrane region" description="Helical" evidence="2">
    <location>
        <begin position="163"/>
        <end position="185"/>
    </location>
</feature>
<evidence type="ECO:0000256" key="2">
    <source>
        <dbReference type="SAM" id="Phobius"/>
    </source>
</evidence>
<feature type="transmembrane region" description="Helical" evidence="2">
    <location>
        <begin position="39"/>
        <end position="60"/>
    </location>
</feature>
<keyword evidence="4" id="KW-1185">Reference proteome</keyword>